<dbReference type="GO" id="GO:0008610">
    <property type="term" value="P:lipid biosynthetic process"/>
    <property type="evidence" value="ECO:0007669"/>
    <property type="project" value="UniProtKB-ARBA"/>
</dbReference>
<evidence type="ECO:0000256" key="4">
    <source>
        <dbReference type="ARBA" id="ARBA00022679"/>
    </source>
</evidence>
<accession>A0A381RP76</accession>
<dbReference type="GO" id="GO:0016746">
    <property type="term" value="F:acyltransferase activity"/>
    <property type="evidence" value="ECO:0007669"/>
    <property type="project" value="UniProtKB-KW"/>
</dbReference>
<name>A0A381RP76_9ZZZZ</name>
<reference evidence="7" key="1">
    <citation type="submission" date="2018-05" db="EMBL/GenBank/DDBJ databases">
        <authorList>
            <person name="Lanie J.A."/>
            <person name="Ng W.-L."/>
            <person name="Kazmierczak K.M."/>
            <person name="Andrzejewski T.M."/>
            <person name="Davidsen T.M."/>
            <person name="Wayne K.J."/>
            <person name="Tettelin H."/>
            <person name="Glass J.I."/>
            <person name="Rusch D."/>
            <person name="Podicherti R."/>
            <person name="Tsui H.-C.T."/>
            <person name="Winkler M.E."/>
        </authorList>
    </citation>
    <scope>NUCLEOTIDE SEQUENCE</scope>
</reference>
<dbReference type="CDD" id="cd07984">
    <property type="entry name" value="LPLAT_LABLAT-like"/>
    <property type="match status" value="1"/>
</dbReference>
<evidence type="ECO:0000256" key="6">
    <source>
        <dbReference type="ARBA" id="ARBA00023315"/>
    </source>
</evidence>
<evidence type="ECO:0000256" key="3">
    <source>
        <dbReference type="ARBA" id="ARBA00022519"/>
    </source>
</evidence>
<sequence>MVMLIRGAVRVFPHRWVIRMGDTLGRLFHCFDRRRRVTALANVKAAFPMRSDVECRAIVRGAFTNLGRHVLHLLRFDTMGVEQMMTLVEFEGEERVEQSLASGQAVMYFAGHFGFWELQIMAHAARFEPILMVARTLDNPFLEAMIERLRTRVGTRVISRKGAVRRLLRGLYEHQSVGLMIDQHIQDRSAVTVKFFNRPASTTSTIAVLAMRAGVPIIPVFALPLAGGRYRMIYEAPIEQPDPDHPDAARVLTQRCTDVLEMYVRRYPELWLWMHRRWRVADVPDRSPDPERSDIT</sequence>
<dbReference type="GO" id="GO:0005886">
    <property type="term" value="C:plasma membrane"/>
    <property type="evidence" value="ECO:0007669"/>
    <property type="project" value="UniProtKB-SubCell"/>
</dbReference>
<dbReference type="GO" id="GO:1901137">
    <property type="term" value="P:carbohydrate derivative biosynthetic process"/>
    <property type="evidence" value="ECO:0007669"/>
    <property type="project" value="UniProtKB-ARBA"/>
</dbReference>
<keyword evidence="5" id="KW-0472">Membrane</keyword>
<protein>
    <recommendedName>
        <fullName evidence="8">Lipid A biosynthesis acyltransferase</fullName>
    </recommendedName>
</protein>
<gene>
    <name evidence="7" type="ORF">METZ01_LOCUS46524</name>
</gene>
<comment type="subcellular location">
    <subcellularLocation>
        <location evidence="1">Cell inner membrane</location>
    </subcellularLocation>
</comment>
<dbReference type="AlphaFoldDB" id="A0A381RP76"/>
<keyword evidence="2" id="KW-1003">Cell membrane</keyword>
<keyword evidence="3" id="KW-0997">Cell inner membrane</keyword>
<keyword evidence="4" id="KW-0808">Transferase</keyword>
<dbReference type="PANTHER" id="PTHR30606">
    <property type="entry name" value="LIPID A BIOSYNTHESIS LAUROYL ACYLTRANSFERASE"/>
    <property type="match status" value="1"/>
</dbReference>
<dbReference type="PANTHER" id="PTHR30606:SF10">
    <property type="entry name" value="PHOSPHATIDYLINOSITOL MANNOSIDE ACYLTRANSFERASE"/>
    <property type="match status" value="1"/>
</dbReference>
<keyword evidence="6" id="KW-0012">Acyltransferase</keyword>
<proteinExistence type="predicted"/>
<evidence type="ECO:0008006" key="8">
    <source>
        <dbReference type="Google" id="ProtNLM"/>
    </source>
</evidence>
<evidence type="ECO:0000256" key="1">
    <source>
        <dbReference type="ARBA" id="ARBA00004533"/>
    </source>
</evidence>
<dbReference type="EMBL" id="UINC01002166">
    <property type="protein sequence ID" value="SUZ93670.1"/>
    <property type="molecule type" value="Genomic_DNA"/>
</dbReference>
<dbReference type="InterPro" id="IPR004960">
    <property type="entry name" value="LipA_acyltrans"/>
</dbReference>
<evidence type="ECO:0000256" key="2">
    <source>
        <dbReference type="ARBA" id="ARBA00022475"/>
    </source>
</evidence>
<dbReference type="Pfam" id="PF03279">
    <property type="entry name" value="Lip_A_acyltrans"/>
    <property type="match status" value="1"/>
</dbReference>
<evidence type="ECO:0000313" key="7">
    <source>
        <dbReference type="EMBL" id="SUZ93670.1"/>
    </source>
</evidence>
<dbReference type="PIRSF" id="PIRSF026649">
    <property type="entry name" value="MsbB"/>
    <property type="match status" value="1"/>
</dbReference>
<evidence type="ECO:0000256" key="5">
    <source>
        <dbReference type="ARBA" id="ARBA00023136"/>
    </source>
</evidence>
<organism evidence="7">
    <name type="scientific">marine metagenome</name>
    <dbReference type="NCBI Taxonomy" id="408172"/>
    <lineage>
        <taxon>unclassified sequences</taxon>
        <taxon>metagenomes</taxon>
        <taxon>ecological metagenomes</taxon>
    </lineage>
</organism>